<dbReference type="InterPro" id="IPR006059">
    <property type="entry name" value="SBP"/>
</dbReference>
<keyword evidence="4" id="KW-0574">Periplasm</keyword>
<organism evidence="5 6">
    <name type="scientific">Vibrio hangzhouensis</name>
    <dbReference type="NCBI Taxonomy" id="462991"/>
    <lineage>
        <taxon>Bacteria</taxon>
        <taxon>Pseudomonadati</taxon>
        <taxon>Pseudomonadota</taxon>
        <taxon>Gammaproteobacteria</taxon>
        <taxon>Vibrionales</taxon>
        <taxon>Vibrionaceae</taxon>
        <taxon>Vibrio</taxon>
    </lineage>
</organism>
<dbReference type="Proteomes" id="UP000236721">
    <property type="component" value="Unassembled WGS sequence"/>
</dbReference>
<comment type="subcellular location">
    <subcellularLocation>
        <location evidence="1">Periplasm</location>
    </subcellularLocation>
</comment>
<gene>
    <name evidence="5" type="ORF">SAMN04488244_109168</name>
</gene>
<sequence length="338" mass="39111">MAFFWPHESSSKEQLNILSWSGYTDRDVVKIFEQKHLIDVNITYVNNDQQLRQYIESSDSEFDLVALNTSELQRYISLKAIRPLDIKKITNIKWLANRFTPIEDYPEIAVNKLTYGIPFTYSSMGIIYHKERVNSPPTSWAEFWSSENKHKILGYDGGTHNVSLAALYLQMPNPFSIPSDKEQVVANQLIKFRENAFTFYSSIEEATRLFNDYELSMMFANFGYQQLNSLQNTGADVEYVIPEEGALAWLDCWAIPVSSQQSELAYKWLNFSLEPWVQKLMVDRHGLQSPLLQFSPKTVHQGLIWLAPVENPEKREAMWNAIYSGRSLPGVIKHLESF</sequence>
<evidence type="ECO:0000313" key="5">
    <source>
        <dbReference type="EMBL" id="SEG25175.1"/>
    </source>
</evidence>
<dbReference type="GO" id="GO:0019808">
    <property type="term" value="F:polyamine binding"/>
    <property type="evidence" value="ECO:0007669"/>
    <property type="project" value="InterPro"/>
</dbReference>
<keyword evidence="2" id="KW-0813">Transport</keyword>
<keyword evidence="6" id="KW-1185">Reference proteome</keyword>
<evidence type="ECO:0000256" key="3">
    <source>
        <dbReference type="ARBA" id="ARBA00022729"/>
    </source>
</evidence>
<dbReference type="SUPFAM" id="SSF53850">
    <property type="entry name" value="Periplasmic binding protein-like II"/>
    <property type="match status" value="1"/>
</dbReference>
<evidence type="ECO:0000256" key="1">
    <source>
        <dbReference type="ARBA" id="ARBA00004418"/>
    </source>
</evidence>
<reference evidence="6" key="1">
    <citation type="submission" date="2016-10" db="EMBL/GenBank/DDBJ databases">
        <authorList>
            <person name="Varghese N."/>
            <person name="Submissions S."/>
        </authorList>
    </citation>
    <scope>NUCLEOTIDE SEQUENCE [LARGE SCALE GENOMIC DNA]</scope>
    <source>
        <strain evidence="6">CGMCC 1.7062</strain>
    </source>
</reference>
<protein>
    <submittedName>
        <fullName evidence="5">Putative spermidine/putrescine transport system substrate-binding protein</fullName>
    </submittedName>
</protein>
<dbReference type="GO" id="GO:0042597">
    <property type="term" value="C:periplasmic space"/>
    <property type="evidence" value="ECO:0007669"/>
    <property type="project" value="UniProtKB-SubCell"/>
</dbReference>
<dbReference type="GO" id="GO:0015846">
    <property type="term" value="P:polyamine transport"/>
    <property type="evidence" value="ECO:0007669"/>
    <property type="project" value="InterPro"/>
</dbReference>
<dbReference type="AlphaFoldDB" id="A0A1H5YNN0"/>
<evidence type="ECO:0000256" key="4">
    <source>
        <dbReference type="ARBA" id="ARBA00022764"/>
    </source>
</evidence>
<evidence type="ECO:0000256" key="2">
    <source>
        <dbReference type="ARBA" id="ARBA00022448"/>
    </source>
</evidence>
<name>A0A1H5YNN0_9VIBR</name>
<dbReference type="PANTHER" id="PTHR30222:SF17">
    <property type="entry name" value="SPERMIDINE_PUTRESCINE-BINDING PERIPLASMIC PROTEIN"/>
    <property type="match status" value="1"/>
</dbReference>
<dbReference type="PANTHER" id="PTHR30222">
    <property type="entry name" value="SPERMIDINE/PUTRESCINE-BINDING PERIPLASMIC PROTEIN"/>
    <property type="match status" value="1"/>
</dbReference>
<accession>A0A1H5YNN0</accession>
<dbReference type="InterPro" id="IPR001188">
    <property type="entry name" value="Sperm_putr-bd"/>
</dbReference>
<dbReference type="Gene3D" id="3.40.190.10">
    <property type="entry name" value="Periplasmic binding protein-like II"/>
    <property type="match status" value="2"/>
</dbReference>
<keyword evidence="3" id="KW-0732">Signal</keyword>
<proteinExistence type="predicted"/>
<dbReference type="Pfam" id="PF13416">
    <property type="entry name" value="SBP_bac_8"/>
    <property type="match status" value="1"/>
</dbReference>
<dbReference type="EMBL" id="FNVG01000009">
    <property type="protein sequence ID" value="SEG25175.1"/>
    <property type="molecule type" value="Genomic_DNA"/>
</dbReference>
<evidence type="ECO:0000313" key="6">
    <source>
        <dbReference type="Proteomes" id="UP000236721"/>
    </source>
</evidence>
<dbReference type="PRINTS" id="PR00909">
    <property type="entry name" value="SPERMDNBNDNG"/>
</dbReference>